<protein>
    <submittedName>
        <fullName evidence="2 4">Uncharacterized protein</fullName>
    </submittedName>
</protein>
<accession>A0A6A6Y386</accession>
<dbReference type="GeneID" id="54462193"/>
<evidence type="ECO:0000313" key="4">
    <source>
        <dbReference type="RefSeq" id="XP_033569952.1"/>
    </source>
</evidence>
<proteinExistence type="predicted"/>
<evidence type="ECO:0000256" key="1">
    <source>
        <dbReference type="SAM" id="MobiDB-lite"/>
    </source>
</evidence>
<sequence>MVTAPLSNRLRIPYCRLEACSKYLIDIPYHGGTPQTLRKGTARRMQGASGSQSCSHTRSQGGQAPTPTATRPGSAVLILELRIKHADDGRNRIMRG</sequence>
<evidence type="ECO:0000313" key="2">
    <source>
        <dbReference type="EMBL" id="KAF2802988.1"/>
    </source>
</evidence>
<dbReference type="Proteomes" id="UP000504636">
    <property type="component" value="Unplaced"/>
</dbReference>
<keyword evidence="3" id="KW-1185">Reference proteome</keyword>
<feature type="compositionally biased region" description="Polar residues" evidence="1">
    <location>
        <begin position="48"/>
        <end position="71"/>
    </location>
</feature>
<reference evidence="4" key="3">
    <citation type="submission" date="2025-04" db="UniProtKB">
        <authorList>
            <consortium name="RefSeq"/>
        </authorList>
    </citation>
    <scope>IDENTIFICATION</scope>
    <source>
        <strain evidence="4">CBS 304.34</strain>
    </source>
</reference>
<evidence type="ECO:0000313" key="3">
    <source>
        <dbReference type="Proteomes" id="UP000504636"/>
    </source>
</evidence>
<reference evidence="2 4" key="1">
    <citation type="journal article" date="2020" name="Stud. Mycol.">
        <title>101 Dothideomycetes genomes: a test case for predicting lifestyles and emergence of pathogens.</title>
        <authorList>
            <person name="Haridas S."/>
            <person name="Albert R."/>
            <person name="Binder M."/>
            <person name="Bloem J."/>
            <person name="Labutti K."/>
            <person name="Salamov A."/>
            <person name="Andreopoulos B."/>
            <person name="Baker S."/>
            <person name="Barry K."/>
            <person name="Bills G."/>
            <person name="Bluhm B."/>
            <person name="Cannon C."/>
            <person name="Castanera R."/>
            <person name="Culley D."/>
            <person name="Daum C."/>
            <person name="Ezra D."/>
            <person name="Gonzalez J."/>
            <person name="Henrissat B."/>
            <person name="Kuo A."/>
            <person name="Liang C."/>
            <person name="Lipzen A."/>
            <person name="Lutzoni F."/>
            <person name="Magnuson J."/>
            <person name="Mondo S."/>
            <person name="Nolan M."/>
            <person name="Ohm R."/>
            <person name="Pangilinan J."/>
            <person name="Park H.-J."/>
            <person name="Ramirez L."/>
            <person name="Alfaro M."/>
            <person name="Sun H."/>
            <person name="Tritt A."/>
            <person name="Yoshinaga Y."/>
            <person name="Zwiers L.-H."/>
            <person name="Turgeon B."/>
            <person name="Goodwin S."/>
            <person name="Spatafora J."/>
            <person name="Crous P."/>
            <person name="Grigoriev I."/>
        </authorList>
    </citation>
    <scope>NUCLEOTIDE SEQUENCE</scope>
    <source>
        <strain evidence="2 4">CBS 304.34</strain>
    </source>
</reference>
<reference evidence="4" key="2">
    <citation type="submission" date="2020-04" db="EMBL/GenBank/DDBJ databases">
        <authorList>
            <consortium name="NCBI Genome Project"/>
        </authorList>
    </citation>
    <scope>NUCLEOTIDE SEQUENCE</scope>
    <source>
        <strain evidence="4">CBS 304.34</strain>
    </source>
</reference>
<organism evidence="2">
    <name type="scientific">Mytilinidion resinicola</name>
    <dbReference type="NCBI Taxonomy" id="574789"/>
    <lineage>
        <taxon>Eukaryota</taxon>
        <taxon>Fungi</taxon>
        <taxon>Dikarya</taxon>
        <taxon>Ascomycota</taxon>
        <taxon>Pezizomycotina</taxon>
        <taxon>Dothideomycetes</taxon>
        <taxon>Pleosporomycetidae</taxon>
        <taxon>Mytilinidiales</taxon>
        <taxon>Mytilinidiaceae</taxon>
        <taxon>Mytilinidion</taxon>
    </lineage>
</organism>
<gene>
    <name evidence="2 4" type="ORF">BDZ99DRAFT_468639</name>
</gene>
<name>A0A6A6Y386_9PEZI</name>
<dbReference type="AlphaFoldDB" id="A0A6A6Y386"/>
<feature type="region of interest" description="Disordered" evidence="1">
    <location>
        <begin position="31"/>
        <end position="73"/>
    </location>
</feature>
<dbReference type="EMBL" id="MU003720">
    <property type="protein sequence ID" value="KAF2802988.1"/>
    <property type="molecule type" value="Genomic_DNA"/>
</dbReference>
<dbReference type="RefSeq" id="XP_033569952.1">
    <property type="nucleotide sequence ID" value="XM_033721300.1"/>
</dbReference>